<gene>
    <name evidence="4" type="ORF">H9800_08205</name>
</gene>
<proteinExistence type="predicted"/>
<evidence type="ECO:0000259" key="3">
    <source>
        <dbReference type="PROSITE" id="PS50006"/>
    </source>
</evidence>
<dbReference type="Pfam" id="PF00498">
    <property type="entry name" value="FHA"/>
    <property type="match status" value="1"/>
</dbReference>
<feature type="region of interest" description="Disordered" evidence="2">
    <location>
        <begin position="76"/>
        <end position="133"/>
    </location>
</feature>
<dbReference type="PROSITE" id="PS50006">
    <property type="entry name" value="FHA_DOMAIN"/>
    <property type="match status" value="1"/>
</dbReference>
<evidence type="ECO:0000313" key="5">
    <source>
        <dbReference type="Proteomes" id="UP000824220"/>
    </source>
</evidence>
<keyword evidence="1" id="KW-0597">Phosphoprotein</keyword>
<evidence type="ECO:0000256" key="1">
    <source>
        <dbReference type="ARBA" id="ARBA00022553"/>
    </source>
</evidence>
<dbReference type="InterPro" id="IPR008984">
    <property type="entry name" value="SMAD_FHA_dom_sf"/>
</dbReference>
<dbReference type="Gene3D" id="2.60.200.20">
    <property type="match status" value="1"/>
</dbReference>
<reference evidence="4" key="1">
    <citation type="journal article" date="2021" name="PeerJ">
        <title>Extensive microbial diversity within the chicken gut microbiome revealed by metagenomics and culture.</title>
        <authorList>
            <person name="Gilroy R."/>
            <person name="Ravi A."/>
            <person name="Getino M."/>
            <person name="Pursley I."/>
            <person name="Horton D.L."/>
            <person name="Alikhan N.F."/>
            <person name="Baker D."/>
            <person name="Gharbi K."/>
            <person name="Hall N."/>
            <person name="Watson M."/>
            <person name="Adriaenssens E.M."/>
            <person name="Foster-Nyarko E."/>
            <person name="Jarju S."/>
            <person name="Secka A."/>
            <person name="Antonio M."/>
            <person name="Oren A."/>
            <person name="Chaudhuri R.R."/>
            <person name="La Ragione R."/>
            <person name="Hildebrand F."/>
            <person name="Pallen M.J."/>
        </authorList>
    </citation>
    <scope>NUCLEOTIDE SEQUENCE</scope>
    <source>
        <strain evidence="4">ChiHjej8B7-3636</strain>
    </source>
</reference>
<dbReference type="Proteomes" id="UP000824220">
    <property type="component" value="Unassembled WGS sequence"/>
</dbReference>
<sequence length="248" mass="25583">MITLVAAGARTALIPSAVDATAVHAALMESAEAARELLGGADWFVIVDGGLVLRHGDVPVTIVDGVTVGDTLLDIGADEAAPGPESGGGDRVRPDAGDHDGATISLAELRARRAEQSTERAGDHDGDTIPTGRAAAPVPRIRLSTGEVIDIDRTIIIGRSPRAARVALNDAPRLVTVPSPQLDISRSHLEVRGEPGAVTVVDLRTTNGTMLQRAGADPVRLRSNEPTVVVSGDVLDLGDGVTAAFEDL</sequence>
<dbReference type="InterPro" id="IPR000253">
    <property type="entry name" value="FHA_dom"/>
</dbReference>
<organism evidence="4 5">
    <name type="scientific">Candidatus Microbacterium stercoravium</name>
    <dbReference type="NCBI Taxonomy" id="2838697"/>
    <lineage>
        <taxon>Bacteria</taxon>
        <taxon>Bacillati</taxon>
        <taxon>Actinomycetota</taxon>
        <taxon>Actinomycetes</taxon>
        <taxon>Micrococcales</taxon>
        <taxon>Microbacteriaceae</taxon>
        <taxon>Microbacterium</taxon>
    </lineage>
</organism>
<feature type="domain" description="FHA" evidence="3">
    <location>
        <begin position="155"/>
        <end position="216"/>
    </location>
</feature>
<reference evidence="4" key="2">
    <citation type="submission" date="2021-04" db="EMBL/GenBank/DDBJ databases">
        <authorList>
            <person name="Gilroy R."/>
        </authorList>
    </citation>
    <scope>NUCLEOTIDE SEQUENCE</scope>
    <source>
        <strain evidence="4">ChiHjej8B7-3636</strain>
    </source>
</reference>
<name>A0A9D2H5A4_9MICO</name>
<evidence type="ECO:0000256" key="2">
    <source>
        <dbReference type="SAM" id="MobiDB-lite"/>
    </source>
</evidence>
<accession>A0A9D2H5A4</accession>
<dbReference type="SUPFAM" id="SSF49879">
    <property type="entry name" value="SMAD/FHA domain"/>
    <property type="match status" value="1"/>
</dbReference>
<comment type="caution">
    <text evidence="4">The sequence shown here is derived from an EMBL/GenBank/DDBJ whole genome shotgun (WGS) entry which is preliminary data.</text>
</comment>
<feature type="compositionally biased region" description="Basic and acidic residues" evidence="2">
    <location>
        <begin position="109"/>
        <end position="127"/>
    </location>
</feature>
<dbReference type="AlphaFoldDB" id="A0A9D2H5A4"/>
<feature type="compositionally biased region" description="Basic and acidic residues" evidence="2">
    <location>
        <begin position="88"/>
        <end position="101"/>
    </location>
</feature>
<protein>
    <submittedName>
        <fullName evidence="4">FHA domain-containing protein</fullName>
    </submittedName>
</protein>
<dbReference type="CDD" id="cd00060">
    <property type="entry name" value="FHA"/>
    <property type="match status" value="1"/>
</dbReference>
<evidence type="ECO:0000313" key="4">
    <source>
        <dbReference type="EMBL" id="HJA04828.1"/>
    </source>
</evidence>
<dbReference type="EMBL" id="DXAM01000115">
    <property type="protein sequence ID" value="HJA04828.1"/>
    <property type="molecule type" value="Genomic_DNA"/>
</dbReference>